<accession>R7T6X7</accession>
<dbReference type="EMBL" id="AMQN01014894">
    <property type="status" value="NOT_ANNOTATED_CDS"/>
    <property type="molecule type" value="Genomic_DNA"/>
</dbReference>
<evidence type="ECO:0000256" key="1">
    <source>
        <dbReference type="SAM" id="MobiDB-lite"/>
    </source>
</evidence>
<gene>
    <name evidence="2" type="ORF">CAPTEDRAFT_220629</name>
</gene>
<proteinExistence type="predicted"/>
<evidence type="ECO:0000313" key="4">
    <source>
        <dbReference type="Proteomes" id="UP000014760"/>
    </source>
</evidence>
<keyword evidence="4" id="KW-1185">Reference proteome</keyword>
<feature type="compositionally biased region" description="Basic and acidic residues" evidence="1">
    <location>
        <begin position="68"/>
        <end position="78"/>
    </location>
</feature>
<sequence>MTHKIIAFVDADSVEFQHVSLTEAMSEEETSTHPDDQRPTSASPTEPPLANGECPAGEGGSAPSVPSRSEDAGVKRPMDEEEVEAPEMPDCKRWKSDANERKEQDQKEEELLKEEDEEEEVMHTEDKSAESTEEGPEEAVTKVEP</sequence>
<reference evidence="4" key="1">
    <citation type="submission" date="2012-12" db="EMBL/GenBank/DDBJ databases">
        <authorList>
            <person name="Hellsten U."/>
            <person name="Grimwood J."/>
            <person name="Chapman J.A."/>
            <person name="Shapiro H."/>
            <person name="Aerts A."/>
            <person name="Otillar R.P."/>
            <person name="Terry A.Y."/>
            <person name="Boore J.L."/>
            <person name="Simakov O."/>
            <person name="Marletaz F."/>
            <person name="Cho S.-J."/>
            <person name="Edsinger-Gonzales E."/>
            <person name="Havlak P."/>
            <person name="Kuo D.-H."/>
            <person name="Larsson T."/>
            <person name="Lv J."/>
            <person name="Arendt D."/>
            <person name="Savage R."/>
            <person name="Osoegawa K."/>
            <person name="de Jong P."/>
            <person name="Lindberg D.R."/>
            <person name="Seaver E.C."/>
            <person name="Weisblat D.A."/>
            <person name="Putnam N.H."/>
            <person name="Grigoriev I.V."/>
            <person name="Rokhsar D.S."/>
        </authorList>
    </citation>
    <scope>NUCLEOTIDE SEQUENCE</scope>
    <source>
        <strain evidence="4">I ESC-2004</strain>
    </source>
</reference>
<reference evidence="3" key="3">
    <citation type="submission" date="2015-06" db="UniProtKB">
        <authorList>
            <consortium name="EnsemblMetazoa"/>
        </authorList>
    </citation>
    <scope>IDENTIFICATION</scope>
</reference>
<dbReference type="EMBL" id="KB311409">
    <property type="protein sequence ID" value="ELT89359.1"/>
    <property type="molecule type" value="Genomic_DNA"/>
</dbReference>
<organism evidence="2">
    <name type="scientific">Capitella teleta</name>
    <name type="common">Polychaete worm</name>
    <dbReference type="NCBI Taxonomy" id="283909"/>
    <lineage>
        <taxon>Eukaryota</taxon>
        <taxon>Metazoa</taxon>
        <taxon>Spiralia</taxon>
        <taxon>Lophotrochozoa</taxon>
        <taxon>Annelida</taxon>
        <taxon>Polychaeta</taxon>
        <taxon>Sedentaria</taxon>
        <taxon>Scolecida</taxon>
        <taxon>Capitellidae</taxon>
        <taxon>Capitella</taxon>
    </lineage>
</organism>
<dbReference type="AlphaFoldDB" id="R7T6X7"/>
<feature type="compositionally biased region" description="Basic and acidic residues" evidence="1">
    <location>
        <begin position="121"/>
        <end position="130"/>
    </location>
</feature>
<evidence type="ECO:0000313" key="3">
    <source>
        <dbReference type="EnsemblMetazoa" id="CapteP220629"/>
    </source>
</evidence>
<feature type="compositionally biased region" description="Acidic residues" evidence="1">
    <location>
        <begin position="106"/>
        <end position="120"/>
    </location>
</feature>
<evidence type="ECO:0000313" key="2">
    <source>
        <dbReference type="EMBL" id="ELT89359.1"/>
    </source>
</evidence>
<dbReference type="HOGENOM" id="CLU_1788690_0_0_1"/>
<feature type="compositionally biased region" description="Basic and acidic residues" evidence="1">
    <location>
        <begin position="89"/>
        <end position="105"/>
    </location>
</feature>
<dbReference type="EnsemblMetazoa" id="CapteT220629">
    <property type="protein sequence ID" value="CapteP220629"/>
    <property type="gene ID" value="CapteG220629"/>
</dbReference>
<feature type="non-terminal residue" evidence="2">
    <location>
        <position position="145"/>
    </location>
</feature>
<feature type="region of interest" description="Disordered" evidence="1">
    <location>
        <begin position="19"/>
        <end position="145"/>
    </location>
</feature>
<dbReference type="Proteomes" id="UP000014760">
    <property type="component" value="Unassembled WGS sequence"/>
</dbReference>
<reference evidence="2 4" key="2">
    <citation type="journal article" date="2013" name="Nature">
        <title>Insights into bilaterian evolution from three spiralian genomes.</title>
        <authorList>
            <person name="Simakov O."/>
            <person name="Marletaz F."/>
            <person name="Cho S.J."/>
            <person name="Edsinger-Gonzales E."/>
            <person name="Havlak P."/>
            <person name="Hellsten U."/>
            <person name="Kuo D.H."/>
            <person name="Larsson T."/>
            <person name="Lv J."/>
            <person name="Arendt D."/>
            <person name="Savage R."/>
            <person name="Osoegawa K."/>
            <person name="de Jong P."/>
            <person name="Grimwood J."/>
            <person name="Chapman J.A."/>
            <person name="Shapiro H."/>
            <person name="Aerts A."/>
            <person name="Otillar R.P."/>
            <person name="Terry A.Y."/>
            <person name="Boore J.L."/>
            <person name="Grigoriev I.V."/>
            <person name="Lindberg D.R."/>
            <person name="Seaver E.C."/>
            <person name="Weisblat D.A."/>
            <person name="Putnam N.H."/>
            <person name="Rokhsar D.S."/>
        </authorList>
    </citation>
    <scope>NUCLEOTIDE SEQUENCE</scope>
    <source>
        <strain evidence="2 4">I ESC-2004</strain>
    </source>
</reference>
<name>R7T6X7_CAPTE</name>
<protein>
    <submittedName>
        <fullName evidence="2 3">Uncharacterized protein</fullName>
    </submittedName>
</protein>